<proteinExistence type="predicted"/>
<evidence type="ECO:0000256" key="1">
    <source>
        <dbReference type="SAM" id="MobiDB-lite"/>
    </source>
</evidence>
<feature type="transmembrane region" description="Helical" evidence="2">
    <location>
        <begin position="12"/>
        <end position="31"/>
    </location>
</feature>
<comment type="caution">
    <text evidence="3">The sequence shown here is derived from an EMBL/GenBank/DDBJ whole genome shotgun (WGS) entry which is preliminary data.</text>
</comment>
<keyword evidence="2" id="KW-1133">Transmembrane helix</keyword>
<keyword evidence="2" id="KW-0472">Membrane</keyword>
<feature type="region of interest" description="Disordered" evidence="1">
    <location>
        <begin position="65"/>
        <end position="90"/>
    </location>
</feature>
<dbReference type="Proteomes" id="UP001159427">
    <property type="component" value="Unassembled WGS sequence"/>
</dbReference>
<evidence type="ECO:0000313" key="3">
    <source>
        <dbReference type="EMBL" id="CAH3172296.1"/>
    </source>
</evidence>
<keyword evidence="4" id="KW-1185">Reference proteome</keyword>
<reference evidence="3 4" key="1">
    <citation type="submission" date="2022-05" db="EMBL/GenBank/DDBJ databases">
        <authorList>
            <consortium name="Genoscope - CEA"/>
            <person name="William W."/>
        </authorList>
    </citation>
    <scope>NUCLEOTIDE SEQUENCE [LARGE SCALE GENOMIC DNA]</scope>
</reference>
<sequence>MKCFSLQLVRKFLILSAAMMVLINLLCMWKVSDQIEKEKEKKLEAKLTIKLEKVNHSPFIKPWHSKVTTESGQQSTSRGQLSTDRWKQEEKSPVIPVYHTSFRENKISTDNNRIKQRKASSEWPTKQVHTLTPLAHEDDLHRTFAPQEYIKVSDICL</sequence>
<name>A0ABN8R0A0_9CNID</name>
<dbReference type="EMBL" id="CALNXI010001568">
    <property type="protein sequence ID" value="CAH3172296.1"/>
    <property type="molecule type" value="Genomic_DNA"/>
</dbReference>
<evidence type="ECO:0000313" key="4">
    <source>
        <dbReference type="Proteomes" id="UP001159427"/>
    </source>
</evidence>
<protein>
    <submittedName>
        <fullName evidence="3">Uncharacterized protein</fullName>
    </submittedName>
</protein>
<accession>A0ABN8R0A0</accession>
<gene>
    <name evidence="3" type="ORF">PEVE_00008316</name>
</gene>
<evidence type="ECO:0000256" key="2">
    <source>
        <dbReference type="SAM" id="Phobius"/>
    </source>
</evidence>
<keyword evidence="2" id="KW-0812">Transmembrane</keyword>
<organism evidence="3 4">
    <name type="scientific">Porites evermanni</name>
    <dbReference type="NCBI Taxonomy" id="104178"/>
    <lineage>
        <taxon>Eukaryota</taxon>
        <taxon>Metazoa</taxon>
        <taxon>Cnidaria</taxon>
        <taxon>Anthozoa</taxon>
        <taxon>Hexacorallia</taxon>
        <taxon>Scleractinia</taxon>
        <taxon>Fungiina</taxon>
        <taxon>Poritidae</taxon>
        <taxon>Porites</taxon>
    </lineage>
</organism>
<feature type="compositionally biased region" description="Polar residues" evidence="1">
    <location>
        <begin position="66"/>
        <end position="83"/>
    </location>
</feature>